<feature type="compositionally biased region" description="Low complexity" evidence="1">
    <location>
        <begin position="1"/>
        <end position="21"/>
    </location>
</feature>
<dbReference type="EMBL" id="FJ046510">
    <property type="protein sequence ID" value="AFG47251.1"/>
    <property type="molecule type" value="Genomic_DNA"/>
</dbReference>
<organism evidence="2">
    <name type="scientific">Pinus taeda</name>
    <name type="common">Loblolly pine</name>
    <dbReference type="NCBI Taxonomy" id="3352"/>
    <lineage>
        <taxon>Eukaryota</taxon>
        <taxon>Viridiplantae</taxon>
        <taxon>Streptophyta</taxon>
        <taxon>Embryophyta</taxon>
        <taxon>Tracheophyta</taxon>
        <taxon>Spermatophyta</taxon>
        <taxon>Pinopsida</taxon>
        <taxon>Pinidae</taxon>
        <taxon>Conifers I</taxon>
        <taxon>Pinales</taxon>
        <taxon>Pinaceae</taxon>
        <taxon>Pinus</taxon>
        <taxon>Pinus subgen. Pinus</taxon>
    </lineage>
</organism>
<evidence type="ECO:0000313" key="2">
    <source>
        <dbReference type="EMBL" id="AFG47251.1"/>
    </source>
</evidence>
<feature type="region of interest" description="Disordered" evidence="1">
    <location>
        <begin position="1"/>
        <end position="23"/>
    </location>
</feature>
<evidence type="ECO:0000256" key="1">
    <source>
        <dbReference type="SAM" id="MobiDB-lite"/>
    </source>
</evidence>
<dbReference type="AlphaFoldDB" id="H9VBV8"/>
<gene>
    <name evidence="2" type="ORF">0_11448_02</name>
</gene>
<accession>H9VBV8</accession>
<reference evidence="2" key="1">
    <citation type="submission" date="2008-08" db="EMBL/GenBank/DDBJ databases">
        <title>Nucleotide Diversity and Divergence in the Loblolly Pine Gene Space.</title>
        <authorList>
            <person name="Neale D.B."/>
            <person name="Wegrzyn J.L."/>
            <person name="Lee J.M."/>
            <person name="Eckert A.J."/>
            <person name="Liechty J.D."/>
            <person name="Stevens K.A."/>
            <person name="Langley C.H."/>
        </authorList>
    </citation>
    <scope>NUCLEOTIDE SEQUENCE</scope>
    <source>
        <strain evidence="2">4701</strain>
        <tissue evidence="2">Megagametophyte</tissue>
    </source>
</reference>
<proteinExistence type="predicted"/>
<sequence>MPLVGPSLSTASFTSSTLPPFVASPSPLFIGRRRTGALTRINVSIEPPPVGYDFRAETRQETAAIIRELYPDLSDLVQEGDMVV</sequence>
<feature type="non-terminal residue" evidence="2">
    <location>
        <position position="84"/>
    </location>
</feature>
<protein>
    <submittedName>
        <fullName evidence="2">Uncharacterized protein</fullName>
    </submittedName>
</protein>
<name>H9VBV8_PINTA</name>